<protein>
    <submittedName>
        <fullName evidence="5">Phosphoglycerate mutase family protein</fullName>
    </submittedName>
</protein>
<evidence type="ECO:0000256" key="1">
    <source>
        <dbReference type="ARBA" id="ARBA00022801"/>
    </source>
</evidence>
<dbReference type="SUPFAM" id="SSF53254">
    <property type="entry name" value="Phosphoglycerate mutase-like"/>
    <property type="match status" value="1"/>
</dbReference>
<dbReference type="GO" id="GO:0004331">
    <property type="term" value="F:fructose-2,6-bisphosphate 2-phosphatase activity"/>
    <property type="evidence" value="ECO:0007669"/>
    <property type="project" value="TreeGrafter"/>
</dbReference>
<feature type="binding site" evidence="3">
    <location>
        <begin position="7"/>
        <end position="14"/>
    </location>
    <ligand>
        <name>substrate</name>
    </ligand>
</feature>
<evidence type="ECO:0000256" key="2">
    <source>
        <dbReference type="PIRSR" id="PIRSR613078-1"/>
    </source>
</evidence>
<dbReference type="InterPro" id="IPR029033">
    <property type="entry name" value="His_PPase_superfam"/>
</dbReference>
<dbReference type="Proteomes" id="UP000033710">
    <property type="component" value="Unassembled WGS sequence"/>
</dbReference>
<evidence type="ECO:0000313" key="6">
    <source>
        <dbReference type="Proteomes" id="UP000033710"/>
    </source>
</evidence>
<dbReference type="GeneID" id="27665591"/>
<dbReference type="InterPro" id="IPR001345">
    <property type="entry name" value="PG/BPGM_mutase_AS"/>
</dbReference>
<reference evidence="5 6" key="2">
    <citation type="journal article" date="2015" name="Eukaryot. Cell">
        <title>Asexual propagation of a virulent clone complex in a human and feline outbreak of sporotrichosis.</title>
        <authorList>
            <person name="Teixeira Mde M."/>
            <person name="Rodrigues A.M."/>
            <person name="Tsui C.K."/>
            <person name="de Almeida L.G."/>
            <person name="Van Diepeningen A.D."/>
            <person name="van den Ende B.G."/>
            <person name="Fernandes G.F."/>
            <person name="Kano R."/>
            <person name="Hamelin R.C."/>
            <person name="Lopes-Bezerra L.M."/>
            <person name="Vasconcelos A.T."/>
            <person name="de Hoog S."/>
            <person name="de Camargo Z.P."/>
            <person name="Felipe M.S."/>
        </authorList>
    </citation>
    <scope>NUCLEOTIDE SEQUENCE [LARGE SCALE GENOMIC DNA]</scope>
    <source>
        <strain evidence="5 6">1099-18</strain>
    </source>
</reference>
<feature type="active site" description="Tele-phosphohistidine intermediate" evidence="2">
    <location>
        <position position="8"/>
    </location>
</feature>
<dbReference type="PANTHER" id="PTHR46517">
    <property type="entry name" value="FRUCTOSE-2,6-BISPHOSPHATASE TIGAR"/>
    <property type="match status" value="1"/>
</dbReference>
<dbReference type="VEuPathDB" id="FungiDB:SPSK_03476"/>
<dbReference type="PANTHER" id="PTHR46517:SF1">
    <property type="entry name" value="FRUCTOSE-2,6-BISPHOSPHATASE TIGAR"/>
    <property type="match status" value="1"/>
</dbReference>
<sequence>MRLILVRHGESVDNVAGLYAGSRDSALTAHGVLQTQRLGAHVAALPSATGSSADTIVITHIFSSDLQRAFATASAILDAQKKRGGSEACAAMDVVKSVDLRERDFRSGEGVRFGAPAAGDVDGGRNAFADAESRDEMRVRAERFIDTHLHPLLDAGADGPLKDVDRRRAIVVVAHGLILNVVLSSLLQHYAPLELARLLPPSLAVGGSEAAQRRRLELRVPWSNTGYLVMSVTKRKTEETEDEKNGDTARRADGIRLQVTKVNCVEHLDGLKKTRGGIGSARFDPTQKTMDAFFGPSAQKRKRGDGA</sequence>
<reference evidence="5 6" key="1">
    <citation type="journal article" date="2014" name="BMC Genomics">
        <title>Comparative genomics of the major fungal agents of human and animal Sporotrichosis: Sporothrix schenckii and Sporothrix brasiliensis.</title>
        <authorList>
            <person name="Teixeira M.M."/>
            <person name="de Almeida L.G."/>
            <person name="Kubitschek-Barreira P."/>
            <person name="Alves F.L."/>
            <person name="Kioshima E.S."/>
            <person name="Abadio A.K."/>
            <person name="Fernandes L."/>
            <person name="Derengowski L.S."/>
            <person name="Ferreira K.S."/>
            <person name="Souza R.C."/>
            <person name="Ruiz J.C."/>
            <person name="de Andrade N.C."/>
            <person name="Paes H.C."/>
            <person name="Nicola A.M."/>
            <person name="Albuquerque P."/>
            <person name="Gerber A.L."/>
            <person name="Martins V.P."/>
            <person name="Peconick L.D."/>
            <person name="Neto A.V."/>
            <person name="Chaucanez C.B."/>
            <person name="Silva P.A."/>
            <person name="Cunha O.L."/>
            <person name="de Oliveira F.F."/>
            <person name="dos Santos T.C."/>
            <person name="Barros A.L."/>
            <person name="Soares M.A."/>
            <person name="de Oliveira L.M."/>
            <person name="Marini M.M."/>
            <person name="Villalobos-Duno H."/>
            <person name="Cunha M.M."/>
            <person name="de Hoog S."/>
            <person name="da Silveira J.F."/>
            <person name="Henrissat B."/>
            <person name="Nino-Vega G.A."/>
            <person name="Cisalpino P.S."/>
            <person name="Mora-Montes H.M."/>
            <person name="Almeida S.R."/>
            <person name="Stajich J.E."/>
            <person name="Lopes-Bezerra L.M."/>
            <person name="Vasconcelos A.T."/>
            <person name="Felipe M.S."/>
        </authorList>
    </citation>
    <scope>NUCLEOTIDE SEQUENCE [LARGE SCALE GENOMIC DNA]</scope>
    <source>
        <strain evidence="5 6">1099-18</strain>
    </source>
</reference>
<dbReference type="KEGG" id="ssck:SPSK_03476"/>
<evidence type="ECO:0000313" key="5">
    <source>
        <dbReference type="EMBL" id="KJR82214.1"/>
    </source>
</evidence>
<dbReference type="GO" id="GO:0045820">
    <property type="term" value="P:negative regulation of glycolytic process"/>
    <property type="evidence" value="ECO:0007669"/>
    <property type="project" value="TreeGrafter"/>
</dbReference>
<dbReference type="AlphaFoldDB" id="A0A0F2LZF8"/>
<dbReference type="SMART" id="SM00855">
    <property type="entry name" value="PGAM"/>
    <property type="match status" value="1"/>
</dbReference>
<evidence type="ECO:0000256" key="4">
    <source>
        <dbReference type="SAM" id="MobiDB-lite"/>
    </source>
</evidence>
<feature type="region of interest" description="Disordered" evidence="4">
    <location>
        <begin position="279"/>
        <end position="307"/>
    </location>
</feature>
<dbReference type="InterPro" id="IPR013078">
    <property type="entry name" value="His_Pase_superF_clade-1"/>
</dbReference>
<keyword evidence="1" id="KW-0378">Hydrolase</keyword>
<dbReference type="OrthoDB" id="354304at2759"/>
<dbReference type="CDD" id="cd07067">
    <property type="entry name" value="HP_PGM_like"/>
    <property type="match status" value="1"/>
</dbReference>
<dbReference type="GO" id="GO:0005829">
    <property type="term" value="C:cytosol"/>
    <property type="evidence" value="ECO:0007669"/>
    <property type="project" value="TreeGrafter"/>
</dbReference>
<gene>
    <name evidence="5" type="ORF">SPSK_03476</name>
</gene>
<dbReference type="InterPro" id="IPR051695">
    <property type="entry name" value="Phosphoglycerate_Mutase"/>
</dbReference>
<feature type="active site" description="Proton donor/acceptor" evidence="2">
    <location>
        <position position="102"/>
    </location>
</feature>
<proteinExistence type="predicted"/>
<accession>A0A0F2LZF8</accession>
<dbReference type="Gene3D" id="3.40.50.1240">
    <property type="entry name" value="Phosphoglycerate mutase-like"/>
    <property type="match status" value="1"/>
</dbReference>
<feature type="binding site" evidence="3">
    <location>
        <position position="68"/>
    </location>
    <ligand>
        <name>substrate</name>
    </ligand>
</feature>
<dbReference type="RefSeq" id="XP_016584890.1">
    <property type="nucleotide sequence ID" value="XM_016730314.1"/>
</dbReference>
<name>A0A0F2LZF8_SPOSC</name>
<organism evidence="5 6">
    <name type="scientific">Sporothrix schenckii 1099-18</name>
    <dbReference type="NCBI Taxonomy" id="1397361"/>
    <lineage>
        <taxon>Eukaryota</taxon>
        <taxon>Fungi</taxon>
        <taxon>Dikarya</taxon>
        <taxon>Ascomycota</taxon>
        <taxon>Pezizomycotina</taxon>
        <taxon>Sordariomycetes</taxon>
        <taxon>Sordariomycetidae</taxon>
        <taxon>Ophiostomatales</taxon>
        <taxon>Ophiostomataceae</taxon>
        <taxon>Sporothrix</taxon>
    </lineage>
</organism>
<evidence type="ECO:0000256" key="3">
    <source>
        <dbReference type="PIRSR" id="PIRSR613078-2"/>
    </source>
</evidence>
<dbReference type="PROSITE" id="PS00175">
    <property type="entry name" value="PG_MUTASE"/>
    <property type="match status" value="1"/>
</dbReference>
<dbReference type="EMBL" id="AXCR01000010">
    <property type="protein sequence ID" value="KJR82214.1"/>
    <property type="molecule type" value="Genomic_DNA"/>
</dbReference>
<dbReference type="GO" id="GO:0043456">
    <property type="term" value="P:regulation of pentose-phosphate shunt"/>
    <property type="evidence" value="ECO:0007669"/>
    <property type="project" value="TreeGrafter"/>
</dbReference>
<comment type="caution">
    <text evidence="5">The sequence shown here is derived from an EMBL/GenBank/DDBJ whole genome shotgun (WGS) entry which is preliminary data.</text>
</comment>
<dbReference type="Pfam" id="PF00300">
    <property type="entry name" value="His_Phos_1"/>
    <property type="match status" value="1"/>
</dbReference>